<sequence length="221" mass="25374">MTDPRSSPGEEEIDCMSVIFEDTVDLEERLINTIQLTGRLITYEEPLESVVKEVLRLFWNGLGVVGIICVKPNIYSITVGEDQVASRILEGNPCTWHTHEPLHYEKNAHCLSEKQGAVIKVEDPSVDLRARRISPVSSMFFPPTTISKEMPETNERHWRRKWDSNGVFYYLPDKAWEASARLFTAKRKAQEEHRRVGNVSTQDNLFHIPHPTTPAYPDNGW</sequence>
<dbReference type="EMBL" id="RDQH01000342">
    <property type="protein sequence ID" value="RXH70697.1"/>
    <property type="molecule type" value="Genomic_DNA"/>
</dbReference>
<proteinExistence type="predicted"/>
<evidence type="ECO:0000313" key="1">
    <source>
        <dbReference type="EMBL" id="RXH70697.1"/>
    </source>
</evidence>
<protein>
    <submittedName>
        <fullName evidence="1">Uncharacterized protein</fullName>
    </submittedName>
</protein>
<comment type="caution">
    <text evidence="1">The sequence shown here is derived from an EMBL/GenBank/DDBJ whole genome shotgun (WGS) entry which is preliminary data.</text>
</comment>
<evidence type="ECO:0000313" key="2">
    <source>
        <dbReference type="Proteomes" id="UP000290289"/>
    </source>
</evidence>
<keyword evidence="2" id="KW-1185">Reference proteome</keyword>
<accession>A0A498HMR9</accession>
<name>A0A498HMR9_MALDO</name>
<reference evidence="1 2" key="1">
    <citation type="submission" date="2018-10" db="EMBL/GenBank/DDBJ databases">
        <title>A high-quality apple genome assembly.</title>
        <authorList>
            <person name="Hu J."/>
        </authorList>
    </citation>
    <scope>NUCLEOTIDE SEQUENCE [LARGE SCALE GENOMIC DNA]</scope>
    <source>
        <strain evidence="2">cv. HFTH1</strain>
        <tissue evidence="1">Young leaf</tissue>
    </source>
</reference>
<gene>
    <name evidence="1" type="ORF">DVH24_013443</name>
</gene>
<organism evidence="1 2">
    <name type="scientific">Malus domestica</name>
    <name type="common">Apple</name>
    <name type="synonym">Pyrus malus</name>
    <dbReference type="NCBI Taxonomy" id="3750"/>
    <lineage>
        <taxon>Eukaryota</taxon>
        <taxon>Viridiplantae</taxon>
        <taxon>Streptophyta</taxon>
        <taxon>Embryophyta</taxon>
        <taxon>Tracheophyta</taxon>
        <taxon>Spermatophyta</taxon>
        <taxon>Magnoliopsida</taxon>
        <taxon>eudicotyledons</taxon>
        <taxon>Gunneridae</taxon>
        <taxon>Pentapetalae</taxon>
        <taxon>rosids</taxon>
        <taxon>fabids</taxon>
        <taxon>Rosales</taxon>
        <taxon>Rosaceae</taxon>
        <taxon>Amygdaloideae</taxon>
        <taxon>Maleae</taxon>
        <taxon>Malus</taxon>
    </lineage>
</organism>
<dbReference type="Proteomes" id="UP000290289">
    <property type="component" value="Chromosome 16"/>
</dbReference>
<dbReference type="AlphaFoldDB" id="A0A498HMR9"/>